<dbReference type="OrthoDB" id="2556464at2759"/>
<keyword evidence="2" id="KW-0812">Transmembrane</keyword>
<keyword evidence="2" id="KW-0472">Membrane</keyword>
<organism evidence="3">
    <name type="scientific">Sporisorium scitamineum</name>
    <dbReference type="NCBI Taxonomy" id="49012"/>
    <lineage>
        <taxon>Eukaryota</taxon>
        <taxon>Fungi</taxon>
        <taxon>Dikarya</taxon>
        <taxon>Basidiomycota</taxon>
        <taxon>Ustilaginomycotina</taxon>
        <taxon>Ustilaginomycetes</taxon>
        <taxon>Ustilaginales</taxon>
        <taxon>Ustilaginaceae</taxon>
        <taxon>Sporisorium</taxon>
    </lineage>
</organism>
<feature type="compositionally biased region" description="Low complexity" evidence="1">
    <location>
        <begin position="487"/>
        <end position="519"/>
    </location>
</feature>
<proteinExistence type="predicted"/>
<protein>
    <recommendedName>
        <fullName evidence="4">Transmembrane protein</fullName>
    </recommendedName>
</protein>
<reference evidence="3" key="1">
    <citation type="submission" date="2014-06" db="EMBL/GenBank/DDBJ databases">
        <authorList>
            <person name="Ju J."/>
            <person name="Zhang J."/>
        </authorList>
    </citation>
    <scope>NUCLEOTIDE SEQUENCE</scope>
    <source>
        <strain evidence="3">SscI8</strain>
    </source>
</reference>
<name>A0A127Z8J7_9BASI</name>
<evidence type="ECO:0000256" key="1">
    <source>
        <dbReference type="SAM" id="MobiDB-lite"/>
    </source>
</evidence>
<evidence type="ECO:0008006" key="4">
    <source>
        <dbReference type="Google" id="ProtNLM"/>
    </source>
</evidence>
<feature type="compositionally biased region" description="Polar residues" evidence="1">
    <location>
        <begin position="393"/>
        <end position="406"/>
    </location>
</feature>
<gene>
    <name evidence="3" type="ORF">SPSC_00922</name>
</gene>
<feature type="compositionally biased region" description="Low complexity" evidence="1">
    <location>
        <begin position="415"/>
        <end position="429"/>
    </location>
</feature>
<dbReference type="AlphaFoldDB" id="A0A127Z8J7"/>
<keyword evidence="2" id="KW-1133">Transmembrane helix</keyword>
<feature type="region of interest" description="Disordered" evidence="1">
    <location>
        <begin position="375"/>
        <end position="519"/>
    </location>
</feature>
<feature type="compositionally biased region" description="Low complexity" evidence="1">
    <location>
        <begin position="1"/>
        <end position="47"/>
    </location>
</feature>
<feature type="transmembrane region" description="Helical" evidence="2">
    <location>
        <begin position="190"/>
        <end position="211"/>
    </location>
</feature>
<evidence type="ECO:0000256" key="2">
    <source>
        <dbReference type="SAM" id="Phobius"/>
    </source>
</evidence>
<evidence type="ECO:0000313" key="3">
    <source>
        <dbReference type="EMBL" id="CDU22292.1"/>
    </source>
</evidence>
<accession>A0A127Z8J7</accession>
<feature type="compositionally biased region" description="Polar residues" evidence="1">
    <location>
        <begin position="242"/>
        <end position="253"/>
    </location>
</feature>
<dbReference type="EMBL" id="LK056655">
    <property type="protein sequence ID" value="CDU22292.1"/>
    <property type="molecule type" value="Genomic_DNA"/>
</dbReference>
<feature type="region of interest" description="Disordered" evidence="1">
    <location>
        <begin position="237"/>
        <end position="288"/>
    </location>
</feature>
<feature type="region of interest" description="Disordered" evidence="1">
    <location>
        <begin position="1"/>
        <end position="52"/>
    </location>
</feature>
<feature type="region of interest" description="Disordered" evidence="1">
    <location>
        <begin position="160"/>
        <end position="183"/>
    </location>
</feature>
<feature type="compositionally biased region" description="Low complexity" evidence="1">
    <location>
        <begin position="442"/>
        <end position="477"/>
    </location>
</feature>
<sequence>MSSTMTNSTNSSVPTTVSSTASAALPQSASSNTTSNNSTGQTNATATDSNDSSTMTLLTFGPLSSCIDLPNLSASTVPSTVNLSDASRQRAIQSWLTSLPTTSSCTTLSWRFQPDYSQHLDVMSTFQSQLEQLFPSAANASSTGEISGFGSTSTVNASSGSSNTTFFPSTPSTSGLTASTSTSGTLPATLPLWIGITLGCATLVHLLAFILHTCSDLDALFPSLATKLRSDPEQEVLELPRHTQQPNDSSTTLVEEESDDGDGKVSDPPRYSEPSTSQGAVAGKGGVGGGMGETPALMRMARKCKKVMVPLLLVSALGMVGVAVVLNAKFAVGPVGSFSSSSLAAVEPVSSSSASSVSTTGASGTSVAAATMSASISSSGDGGSRGHHVAGDTSRSADTVSSTAAQSKVDEGEKASASTSAPAVAPTSSMIRLVRRQTNFFPTPSSTASPPTNDSTSSPSASVSTSAPSSTPTPNASLFPTITTTLSSSAFTAQPTTSTSSPSPPASTSTTSTNSSSTPSLFVLQRGSSIHKLWWIVMLDLLLWFAQRRRTRSQTALDKARSFVISQLTASSKKS</sequence>
<feature type="transmembrane region" description="Helical" evidence="2">
    <location>
        <begin position="307"/>
        <end position="326"/>
    </location>
</feature>